<dbReference type="Pfam" id="PF07690">
    <property type="entry name" value="MFS_1"/>
    <property type="match status" value="1"/>
</dbReference>
<dbReference type="RefSeq" id="WP_243013416.1">
    <property type="nucleotide sequence ID" value="NZ_JALGAR010000008.1"/>
</dbReference>
<evidence type="ECO:0000256" key="5">
    <source>
        <dbReference type="ARBA" id="ARBA00022989"/>
    </source>
</evidence>
<evidence type="ECO:0000256" key="3">
    <source>
        <dbReference type="ARBA" id="ARBA00022475"/>
    </source>
</evidence>
<feature type="transmembrane region" description="Helical" evidence="8">
    <location>
        <begin position="123"/>
        <end position="144"/>
    </location>
</feature>
<name>A0AA41UHJ7_9MICO</name>
<dbReference type="GO" id="GO:0022857">
    <property type="term" value="F:transmembrane transporter activity"/>
    <property type="evidence" value="ECO:0007669"/>
    <property type="project" value="InterPro"/>
</dbReference>
<dbReference type="SUPFAM" id="SSF103473">
    <property type="entry name" value="MFS general substrate transporter"/>
    <property type="match status" value="1"/>
</dbReference>
<keyword evidence="4 8" id="KW-0812">Transmembrane</keyword>
<feature type="transmembrane region" description="Helical" evidence="8">
    <location>
        <begin position="198"/>
        <end position="217"/>
    </location>
</feature>
<feature type="transmembrane region" description="Helical" evidence="8">
    <location>
        <begin position="252"/>
        <end position="273"/>
    </location>
</feature>
<dbReference type="Gene3D" id="1.20.1250.20">
    <property type="entry name" value="MFS general substrate transporter like domains"/>
    <property type="match status" value="2"/>
</dbReference>
<evidence type="ECO:0000256" key="1">
    <source>
        <dbReference type="ARBA" id="ARBA00004651"/>
    </source>
</evidence>
<dbReference type="InterPro" id="IPR020846">
    <property type="entry name" value="MFS_dom"/>
</dbReference>
<accession>A0AA41UHJ7</accession>
<feature type="compositionally biased region" description="Basic and acidic residues" evidence="7">
    <location>
        <begin position="12"/>
        <end position="22"/>
    </location>
</feature>
<reference evidence="10" key="1">
    <citation type="submission" date="2022-03" db="EMBL/GenBank/DDBJ databases">
        <title>Cryobacterium sp. nov. strain ZS14-85, isolated from Antarctic soil.</title>
        <authorList>
            <person name="Li J."/>
            <person name="Niu G."/>
        </authorList>
    </citation>
    <scope>NUCLEOTIDE SEQUENCE</scope>
    <source>
        <strain evidence="10">ZS14-85</strain>
    </source>
</reference>
<protein>
    <submittedName>
        <fullName evidence="10">MHS family MFS transporter</fullName>
    </submittedName>
</protein>
<feature type="transmembrane region" description="Helical" evidence="8">
    <location>
        <begin position="63"/>
        <end position="86"/>
    </location>
</feature>
<dbReference type="InterPro" id="IPR036259">
    <property type="entry name" value="MFS_trans_sf"/>
</dbReference>
<dbReference type="PANTHER" id="PTHR43045">
    <property type="entry name" value="SHIKIMATE TRANSPORTER"/>
    <property type="match status" value="1"/>
</dbReference>
<evidence type="ECO:0000313" key="11">
    <source>
        <dbReference type="Proteomes" id="UP001165341"/>
    </source>
</evidence>
<evidence type="ECO:0000256" key="4">
    <source>
        <dbReference type="ARBA" id="ARBA00022692"/>
    </source>
</evidence>
<dbReference type="Proteomes" id="UP001165341">
    <property type="component" value="Unassembled WGS sequence"/>
</dbReference>
<keyword evidence="5 8" id="KW-1133">Transmembrane helix</keyword>
<feature type="domain" description="Major facilitator superfamily (MFS) profile" evidence="9">
    <location>
        <begin position="26"/>
        <end position="433"/>
    </location>
</feature>
<proteinExistence type="predicted"/>
<dbReference type="GO" id="GO:0005886">
    <property type="term" value="C:plasma membrane"/>
    <property type="evidence" value="ECO:0007669"/>
    <property type="project" value="UniProtKB-SubCell"/>
</dbReference>
<evidence type="ECO:0000256" key="6">
    <source>
        <dbReference type="ARBA" id="ARBA00023136"/>
    </source>
</evidence>
<gene>
    <name evidence="10" type="ORF">MQH31_19370</name>
</gene>
<evidence type="ECO:0000256" key="2">
    <source>
        <dbReference type="ARBA" id="ARBA00022448"/>
    </source>
</evidence>
<keyword evidence="11" id="KW-1185">Reference proteome</keyword>
<dbReference type="PANTHER" id="PTHR43045:SF1">
    <property type="entry name" value="SHIKIMATE TRANSPORTER"/>
    <property type="match status" value="1"/>
</dbReference>
<comment type="caution">
    <text evidence="10">The sequence shown here is derived from an EMBL/GenBank/DDBJ whole genome shotgun (WGS) entry which is preliminary data.</text>
</comment>
<dbReference type="CDD" id="cd17369">
    <property type="entry name" value="MFS_ShiA_like"/>
    <property type="match status" value="1"/>
</dbReference>
<evidence type="ECO:0000259" key="9">
    <source>
        <dbReference type="PROSITE" id="PS50850"/>
    </source>
</evidence>
<feature type="compositionally biased region" description="Polar residues" evidence="7">
    <location>
        <begin position="1"/>
        <end position="11"/>
    </location>
</feature>
<feature type="transmembrane region" description="Helical" evidence="8">
    <location>
        <begin position="408"/>
        <end position="425"/>
    </location>
</feature>
<keyword evidence="3" id="KW-1003">Cell membrane</keyword>
<evidence type="ECO:0000256" key="7">
    <source>
        <dbReference type="SAM" id="MobiDB-lite"/>
    </source>
</evidence>
<feature type="transmembrane region" description="Helical" evidence="8">
    <location>
        <begin position="339"/>
        <end position="359"/>
    </location>
</feature>
<feature type="region of interest" description="Disordered" evidence="7">
    <location>
        <begin position="1"/>
        <end position="22"/>
    </location>
</feature>
<keyword evidence="6 8" id="KW-0472">Membrane</keyword>
<dbReference type="PROSITE" id="PS50850">
    <property type="entry name" value="MFS"/>
    <property type="match status" value="1"/>
</dbReference>
<sequence length="447" mass="47582">MATNTQSTTPDTGKDSVRDPREARKVARASMIGSAIENYDFLSYGTAAALYLGPAFFPGDDPATATLASFAVFGVGFASRPIGAAIGGQLGDRIGRRFILIASLLIVGLATFGIGLLPTYAQVGVLAPILLVTLRLIQGIGHGFEWGGAVLMTTEHAPAAKRGLFASIPQIGVPVGMILANVAFIVSRDLTGDWAWRMPFLLSAILVAYGLVLRIQISESPVFAAIKQQKKVLRNPIGQVLRRDWRMILRLFGLRMAETGGFYLTTTFAISYVKSNDLASSATTLTAIVIASSIGLVLYPVYGHLADLYGRRPVFAAGAIVAILFAFPMFLLLNTGQASLVILAMATSLLLSHDPIFVVEASWFSELFDSRVRSSGISLGYQGASVIGGFIPFIATALIAAFGWVGPAALFMLLGIISLLAVFATPETHVGSRRRPRILPPAFATED</sequence>
<organism evidence="10 11">
    <name type="scientific">Cryobacterium zhongshanensis</name>
    <dbReference type="NCBI Taxonomy" id="2928153"/>
    <lineage>
        <taxon>Bacteria</taxon>
        <taxon>Bacillati</taxon>
        <taxon>Actinomycetota</taxon>
        <taxon>Actinomycetes</taxon>
        <taxon>Micrococcales</taxon>
        <taxon>Microbacteriaceae</taxon>
        <taxon>Cryobacterium</taxon>
    </lineage>
</organism>
<feature type="transmembrane region" description="Helical" evidence="8">
    <location>
        <begin position="314"/>
        <end position="333"/>
    </location>
</feature>
<dbReference type="InterPro" id="IPR011701">
    <property type="entry name" value="MFS"/>
</dbReference>
<feature type="transmembrane region" description="Helical" evidence="8">
    <location>
        <begin position="379"/>
        <end position="402"/>
    </location>
</feature>
<evidence type="ECO:0000256" key="8">
    <source>
        <dbReference type="SAM" id="Phobius"/>
    </source>
</evidence>
<feature type="transmembrane region" description="Helical" evidence="8">
    <location>
        <begin position="41"/>
        <end position="57"/>
    </location>
</feature>
<comment type="subcellular location">
    <subcellularLocation>
        <location evidence="1">Cell membrane</location>
        <topology evidence="1">Multi-pass membrane protein</topology>
    </subcellularLocation>
</comment>
<keyword evidence="2" id="KW-0813">Transport</keyword>
<dbReference type="AlphaFoldDB" id="A0AA41UHJ7"/>
<feature type="transmembrane region" description="Helical" evidence="8">
    <location>
        <begin position="98"/>
        <end position="117"/>
    </location>
</feature>
<evidence type="ECO:0000313" key="10">
    <source>
        <dbReference type="EMBL" id="MCI4659975.1"/>
    </source>
</evidence>
<dbReference type="EMBL" id="JALGAR010000008">
    <property type="protein sequence ID" value="MCI4659975.1"/>
    <property type="molecule type" value="Genomic_DNA"/>
</dbReference>
<feature type="transmembrane region" description="Helical" evidence="8">
    <location>
        <begin position="279"/>
        <end position="302"/>
    </location>
</feature>
<feature type="transmembrane region" description="Helical" evidence="8">
    <location>
        <begin position="164"/>
        <end position="186"/>
    </location>
</feature>